<dbReference type="RefSeq" id="WP_070947606.1">
    <property type="nucleotide sequence ID" value="NZ_MLIQ01000021.1"/>
</dbReference>
<keyword evidence="2" id="KW-0472">Membrane</keyword>
<dbReference type="AlphaFoldDB" id="A0A1S1LGI3"/>
<evidence type="ECO:0000256" key="1">
    <source>
        <dbReference type="SAM" id="MobiDB-lite"/>
    </source>
</evidence>
<evidence type="ECO:0000256" key="2">
    <source>
        <dbReference type="SAM" id="Phobius"/>
    </source>
</evidence>
<feature type="compositionally biased region" description="Polar residues" evidence="1">
    <location>
        <begin position="68"/>
        <end position="82"/>
    </location>
</feature>
<protein>
    <submittedName>
        <fullName evidence="3">Uncharacterized protein</fullName>
    </submittedName>
</protein>
<sequence>MTQPPPWGNPPPQPQWNASPWQQPAPAPHKPGPWKWVAVAAALVAVIAVTAVIAVSLDRSGAIGEKPATQSPAPSDVASANDTGPIGIITEDPSCPAWRPVATTLANAENNGWAKRDPSIPVGGWTADARAQYQAVGEAMRSAANQTVPLVKLTTHRVVRELYEQFIAYSRAYGDRLASYTPADNDLAIVSSTASDVLTGICESIANGSAAARAPLVTAVTLSDHPAPVRDPSAPTRFLTAPDPQCASWKQSADAMKTDPTMVAWSTEDPATPASAWSPEYKAQNDAVTPVLSGFADTYERLARSSAASNPTLADFGVLAAQYGRAFVAGIPTYTAADLYLYNVFQKAAGVITAACRAAGSQ</sequence>
<proteinExistence type="predicted"/>
<keyword evidence="2" id="KW-1133">Transmembrane helix</keyword>
<gene>
    <name evidence="3" type="ORF">BKG82_18860</name>
</gene>
<evidence type="ECO:0000313" key="3">
    <source>
        <dbReference type="EMBL" id="OHU52326.1"/>
    </source>
</evidence>
<organism evidence="3 4">
    <name type="scientific">Mycobacteroides chelonae</name>
    <name type="common">Mycobacterium chelonae</name>
    <dbReference type="NCBI Taxonomy" id="1774"/>
    <lineage>
        <taxon>Bacteria</taxon>
        <taxon>Bacillati</taxon>
        <taxon>Actinomycetota</taxon>
        <taxon>Actinomycetes</taxon>
        <taxon>Mycobacteriales</taxon>
        <taxon>Mycobacteriaceae</taxon>
        <taxon>Mycobacteroides</taxon>
    </lineage>
</organism>
<feature type="region of interest" description="Disordered" evidence="1">
    <location>
        <begin position="1"/>
        <end position="29"/>
    </location>
</feature>
<reference evidence="3 4" key="1">
    <citation type="submission" date="2016-10" db="EMBL/GenBank/DDBJ databases">
        <title>Evaluation of Human, Veterinary and Environmental Mycobacterium chelonae Isolates by Core Genome Phylogenomic Analysis, Targeted Gene Comparison, and Anti-microbial Susceptibility Patterns: A Tale of Mistaken Identities.</title>
        <authorList>
            <person name="Fogelson S.B."/>
            <person name="Camus A.C."/>
            <person name="Lorenz W."/>
            <person name="Vasireddy R."/>
            <person name="Vasireddy S."/>
            <person name="Smith T."/>
            <person name="Brown-Elliott B.A."/>
            <person name="Wallace R.J.Jr."/>
            <person name="Hasan N.A."/>
            <person name="Reischl U."/>
            <person name="Sanchez S."/>
        </authorList>
    </citation>
    <scope>NUCLEOTIDE SEQUENCE [LARGE SCALE GENOMIC DNA]</scope>
    <source>
        <strain evidence="3 4">15515</strain>
    </source>
</reference>
<dbReference type="EMBL" id="MLIQ01000021">
    <property type="protein sequence ID" value="OHU52326.1"/>
    <property type="molecule type" value="Genomic_DNA"/>
</dbReference>
<feature type="transmembrane region" description="Helical" evidence="2">
    <location>
        <begin position="36"/>
        <end position="57"/>
    </location>
</feature>
<name>A0A1S1LGI3_MYCCH</name>
<dbReference type="Proteomes" id="UP000180043">
    <property type="component" value="Unassembled WGS sequence"/>
</dbReference>
<feature type="region of interest" description="Disordered" evidence="1">
    <location>
        <begin position="64"/>
        <end position="84"/>
    </location>
</feature>
<keyword evidence="2" id="KW-0812">Transmembrane</keyword>
<comment type="caution">
    <text evidence="3">The sequence shown here is derived from an EMBL/GenBank/DDBJ whole genome shotgun (WGS) entry which is preliminary data.</text>
</comment>
<evidence type="ECO:0000313" key="4">
    <source>
        <dbReference type="Proteomes" id="UP000180043"/>
    </source>
</evidence>
<accession>A0A1S1LGI3</accession>
<feature type="compositionally biased region" description="Pro residues" evidence="1">
    <location>
        <begin position="1"/>
        <end position="14"/>
    </location>
</feature>